<dbReference type="OrthoDB" id="9181296at2"/>
<sequence length="70" mass="7852">MKIRAADKSELMQVSKIERKGNDLVLKGKVYGTMPMTATLTPEEAKNFLKLLTPGLAWFILTLPFRKSKG</sequence>
<organism evidence="1 2">
    <name type="scientific">Alteraurantiacibacter buctensis</name>
    <dbReference type="NCBI Taxonomy" id="1503981"/>
    <lineage>
        <taxon>Bacteria</taxon>
        <taxon>Pseudomonadati</taxon>
        <taxon>Pseudomonadota</taxon>
        <taxon>Alphaproteobacteria</taxon>
        <taxon>Sphingomonadales</taxon>
        <taxon>Erythrobacteraceae</taxon>
        <taxon>Alteraurantiacibacter</taxon>
    </lineage>
</organism>
<evidence type="ECO:0000313" key="1">
    <source>
        <dbReference type="EMBL" id="MXO70411.1"/>
    </source>
</evidence>
<name>A0A844YU69_9SPHN</name>
<dbReference type="AlphaFoldDB" id="A0A844YU69"/>
<dbReference type="RefSeq" id="WP_160770333.1">
    <property type="nucleotide sequence ID" value="NZ_WTYV01000001.1"/>
</dbReference>
<evidence type="ECO:0000313" key="2">
    <source>
        <dbReference type="Proteomes" id="UP000466966"/>
    </source>
</evidence>
<dbReference type="EMBL" id="WTYV01000001">
    <property type="protein sequence ID" value="MXO70411.1"/>
    <property type="molecule type" value="Genomic_DNA"/>
</dbReference>
<protein>
    <submittedName>
        <fullName evidence="1">Uncharacterized protein</fullName>
    </submittedName>
</protein>
<reference evidence="1 2" key="1">
    <citation type="submission" date="2019-12" db="EMBL/GenBank/DDBJ databases">
        <title>Genomic-based taxomic classification of the family Erythrobacteraceae.</title>
        <authorList>
            <person name="Xu L."/>
        </authorList>
    </citation>
    <scope>NUCLEOTIDE SEQUENCE [LARGE SCALE GENOMIC DNA]</scope>
    <source>
        <strain evidence="1 2">M0322</strain>
    </source>
</reference>
<dbReference type="Proteomes" id="UP000466966">
    <property type="component" value="Unassembled WGS sequence"/>
</dbReference>
<gene>
    <name evidence="1" type="ORF">GRI99_02045</name>
</gene>
<keyword evidence="2" id="KW-1185">Reference proteome</keyword>
<comment type="caution">
    <text evidence="1">The sequence shown here is derived from an EMBL/GenBank/DDBJ whole genome shotgun (WGS) entry which is preliminary data.</text>
</comment>
<proteinExistence type="predicted"/>
<accession>A0A844YU69</accession>